<comment type="caution">
    <text evidence="2">The sequence shown here is derived from an EMBL/GenBank/DDBJ whole genome shotgun (WGS) entry which is preliminary data.</text>
</comment>
<dbReference type="Proteomes" id="UP000683925">
    <property type="component" value="Unassembled WGS sequence"/>
</dbReference>
<dbReference type="OrthoDB" id="290206at2759"/>
<dbReference type="OMA" id="FFCHENI"/>
<keyword evidence="1" id="KW-0812">Transmembrane</keyword>
<protein>
    <submittedName>
        <fullName evidence="2">Uncharacterized protein</fullName>
    </submittedName>
</protein>
<keyword evidence="1" id="KW-1133">Transmembrane helix</keyword>
<keyword evidence="3" id="KW-1185">Reference proteome</keyword>
<feature type="transmembrane region" description="Helical" evidence="1">
    <location>
        <begin position="446"/>
        <end position="465"/>
    </location>
</feature>
<feature type="transmembrane region" description="Helical" evidence="1">
    <location>
        <begin position="284"/>
        <end position="307"/>
    </location>
</feature>
<feature type="transmembrane region" description="Helical" evidence="1">
    <location>
        <begin position="411"/>
        <end position="431"/>
    </location>
</feature>
<evidence type="ECO:0000256" key="1">
    <source>
        <dbReference type="SAM" id="Phobius"/>
    </source>
</evidence>
<keyword evidence="1" id="KW-0472">Membrane</keyword>
<reference evidence="2" key="1">
    <citation type="submission" date="2021-01" db="EMBL/GenBank/DDBJ databases">
        <authorList>
            <consortium name="Genoscope - CEA"/>
            <person name="William W."/>
        </authorList>
    </citation>
    <scope>NUCLEOTIDE SEQUENCE</scope>
</reference>
<proteinExistence type="predicted"/>
<sequence length="539" mass="63661">MNFDTNIYKSSLMSKWILILLLVIDVSLVAVFTGIAEVAPQILTFTDVVDDTKCQNELNVQQIQGTQEEFKSVLSNNLLCFFCHENIPDQPFGIKGILLNQESIVTQTMLTYSIGYFDDITRRSCWYDASQNENINYLPKIKSNIYDKQIEVQQSTLLLNWECVKNLTSYTCYTKEHIFKDNRPFSRLFGFIMVEGIQYQYMNFAIMKQSKDYYLYNEVMMIAWIGIELVFCCILCMLEDEFEDQQAKVMIPTLSVRNQIFLIFFLNNHPLFLIQLFYDNIYLKLFNVIFQSIGQAGFMFYCISIAFKLLEFNQQFITFINLGACVTYSALKSFITIVTGLDMMKNIPQSSVYLNQSNFTFIGLFMVFWYTYFLLVQGVLFIKNRRNKATQYKFARTDINMKMCHKYFKGIFIFQIFSLIFVSAFFARILWQNIVIFNPNYLYYDHYQITLINVWIVTLFILFHLENPNKISQILEQDEEEISDKVEIQLCNTIQLEEEQVKLQEVPEQIMELGGKTLDTNLRQYKYNNIEQPETQLRH</sequence>
<organism evidence="2 3">
    <name type="scientific">Paramecium octaurelia</name>
    <dbReference type="NCBI Taxonomy" id="43137"/>
    <lineage>
        <taxon>Eukaryota</taxon>
        <taxon>Sar</taxon>
        <taxon>Alveolata</taxon>
        <taxon>Ciliophora</taxon>
        <taxon>Intramacronucleata</taxon>
        <taxon>Oligohymenophorea</taxon>
        <taxon>Peniculida</taxon>
        <taxon>Parameciidae</taxon>
        <taxon>Paramecium</taxon>
    </lineage>
</organism>
<accession>A0A8S1SGP0</accession>
<gene>
    <name evidence="2" type="ORF">POCTA_138.1.T0090400</name>
</gene>
<feature type="transmembrane region" description="Helical" evidence="1">
    <location>
        <begin position="219"/>
        <end position="238"/>
    </location>
</feature>
<name>A0A8S1SGP0_PAROT</name>
<feature type="transmembrane region" description="Helical" evidence="1">
    <location>
        <begin position="16"/>
        <end position="36"/>
    </location>
</feature>
<feature type="transmembrane region" description="Helical" evidence="1">
    <location>
        <begin position="319"/>
        <end position="341"/>
    </location>
</feature>
<dbReference type="EMBL" id="CAJJDP010000008">
    <property type="protein sequence ID" value="CAD8138479.1"/>
    <property type="molecule type" value="Genomic_DNA"/>
</dbReference>
<feature type="transmembrane region" description="Helical" evidence="1">
    <location>
        <begin position="361"/>
        <end position="382"/>
    </location>
</feature>
<dbReference type="AlphaFoldDB" id="A0A8S1SGP0"/>
<feature type="transmembrane region" description="Helical" evidence="1">
    <location>
        <begin position="259"/>
        <end position="278"/>
    </location>
</feature>
<evidence type="ECO:0000313" key="2">
    <source>
        <dbReference type="EMBL" id="CAD8138479.1"/>
    </source>
</evidence>
<evidence type="ECO:0000313" key="3">
    <source>
        <dbReference type="Proteomes" id="UP000683925"/>
    </source>
</evidence>